<dbReference type="GO" id="GO:0022857">
    <property type="term" value="F:transmembrane transporter activity"/>
    <property type="evidence" value="ECO:0007669"/>
    <property type="project" value="InterPro"/>
</dbReference>
<feature type="transmembrane region" description="Helical" evidence="5">
    <location>
        <begin position="223"/>
        <end position="240"/>
    </location>
</feature>
<keyword evidence="3 5" id="KW-1133">Transmembrane helix</keyword>
<organism evidence="7 8">
    <name type="scientific">Kitasatospora kifunensis</name>
    <name type="common">Streptomyces kifunensis</name>
    <dbReference type="NCBI Taxonomy" id="58351"/>
    <lineage>
        <taxon>Bacteria</taxon>
        <taxon>Bacillati</taxon>
        <taxon>Actinomycetota</taxon>
        <taxon>Actinomycetes</taxon>
        <taxon>Kitasatosporales</taxon>
        <taxon>Streptomycetaceae</taxon>
        <taxon>Kitasatospora</taxon>
    </lineage>
</organism>
<evidence type="ECO:0000256" key="5">
    <source>
        <dbReference type="SAM" id="Phobius"/>
    </source>
</evidence>
<feature type="transmembrane region" description="Helical" evidence="5">
    <location>
        <begin position="246"/>
        <end position="267"/>
    </location>
</feature>
<name>A0A7W7R5X1_KITKI</name>
<evidence type="ECO:0000313" key="8">
    <source>
        <dbReference type="Proteomes" id="UP000540506"/>
    </source>
</evidence>
<dbReference type="InterPro" id="IPR036259">
    <property type="entry name" value="MFS_trans_sf"/>
</dbReference>
<feature type="transmembrane region" description="Helical" evidence="5">
    <location>
        <begin position="414"/>
        <end position="439"/>
    </location>
</feature>
<keyword evidence="2 5" id="KW-0812">Transmembrane</keyword>
<feature type="transmembrane region" description="Helical" evidence="5">
    <location>
        <begin position="279"/>
        <end position="300"/>
    </location>
</feature>
<feature type="domain" description="Major facilitator superfamily (MFS) profile" evidence="6">
    <location>
        <begin position="30"/>
        <end position="477"/>
    </location>
</feature>
<dbReference type="PANTHER" id="PTHR23501:SF154">
    <property type="entry name" value="MULTIDRUG-EFFLUX TRANSPORTER RV1634-RELATED"/>
    <property type="match status" value="1"/>
</dbReference>
<dbReference type="RefSeq" id="WP_184937689.1">
    <property type="nucleotide sequence ID" value="NZ_JACHJV010000001.1"/>
</dbReference>
<evidence type="ECO:0000256" key="3">
    <source>
        <dbReference type="ARBA" id="ARBA00022989"/>
    </source>
</evidence>
<dbReference type="Pfam" id="PF07690">
    <property type="entry name" value="MFS_1"/>
    <property type="match status" value="1"/>
</dbReference>
<dbReference type="Proteomes" id="UP000540506">
    <property type="component" value="Unassembled WGS sequence"/>
</dbReference>
<evidence type="ECO:0000256" key="1">
    <source>
        <dbReference type="ARBA" id="ARBA00004651"/>
    </source>
</evidence>
<feature type="transmembrane region" description="Helical" evidence="5">
    <location>
        <begin position="62"/>
        <end position="82"/>
    </location>
</feature>
<comment type="subcellular location">
    <subcellularLocation>
        <location evidence="1">Cell membrane</location>
        <topology evidence="1">Multi-pass membrane protein</topology>
    </subcellularLocation>
</comment>
<dbReference type="PANTHER" id="PTHR23501">
    <property type="entry name" value="MAJOR FACILITATOR SUPERFAMILY"/>
    <property type="match status" value="1"/>
</dbReference>
<gene>
    <name evidence="7" type="ORF">FHR34_004459</name>
</gene>
<dbReference type="InterPro" id="IPR011701">
    <property type="entry name" value="MFS"/>
</dbReference>
<keyword evidence="4 5" id="KW-0472">Membrane</keyword>
<feature type="transmembrane region" description="Helical" evidence="5">
    <location>
        <begin position="372"/>
        <end position="393"/>
    </location>
</feature>
<dbReference type="AlphaFoldDB" id="A0A7W7R5X1"/>
<dbReference type="Gene3D" id="1.20.1720.10">
    <property type="entry name" value="Multidrug resistance protein D"/>
    <property type="match status" value="1"/>
</dbReference>
<feature type="transmembrane region" description="Helical" evidence="5">
    <location>
        <begin position="125"/>
        <end position="145"/>
    </location>
</feature>
<evidence type="ECO:0000256" key="4">
    <source>
        <dbReference type="ARBA" id="ARBA00023136"/>
    </source>
</evidence>
<dbReference type="PROSITE" id="PS50850">
    <property type="entry name" value="MFS"/>
    <property type="match status" value="1"/>
</dbReference>
<feature type="transmembrane region" description="Helical" evidence="5">
    <location>
        <begin position="451"/>
        <end position="471"/>
    </location>
</feature>
<evidence type="ECO:0000259" key="6">
    <source>
        <dbReference type="PROSITE" id="PS50850"/>
    </source>
</evidence>
<feature type="transmembrane region" description="Helical" evidence="5">
    <location>
        <begin position="32"/>
        <end position="56"/>
    </location>
</feature>
<evidence type="ECO:0000313" key="7">
    <source>
        <dbReference type="EMBL" id="MBB4925466.1"/>
    </source>
</evidence>
<evidence type="ECO:0000256" key="2">
    <source>
        <dbReference type="ARBA" id="ARBA00022692"/>
    </source>
</evidence>
<comment type="caution">
    <text evidence="7">The sequence shown here is derived from an EMBL/GenBank/DDBJ whole genome shotgun (WGS) entry which is preliminary data.</text>
</comment>
<feature type="transmembrane region" description="Helical" evidence="5">
    <location>
        <begin position="183"/>
        <end position="203"/>
    </location>
</feature>
<feature type="transmembrane region" description="Helical" evidence="5">
    <location>
        <begin position="343"/>
        <end position="366"/>
    </location>
</feature>
<proteinExistence type="predicted"/>
<feature type="transmembrane region" description="Helical" evidence="5">
    <location>
        <begin position="152"/>
        <end position="171"/>
    </location>
</feature>
<dbReference type="Gene3D" id="1.20.1250.20">
    <property type="entry name" value="MFS general substrate transporter like domains"/>
    <property type="match status" value="1"/>
</dbReference>
<feature type="transmembrane region" description="Helical" evidence="5">
    <location>
        <begin position="312"/>
        <end position="331"/>
    </location>
</feature>
<dbReference type="EMBL" id="JACHJV010000001">
    <property type="protein sequence ID" value="MBB4925466.1"/>
    <property type="molecule type" value="Genomic_DNA"/>
</dbReference>
<dbReference type="InterPro" id="IPR020846">
    <property type="entry name" value="MFS_dom"/>
</dbReference>
<keyword evidence="8" id="KW-1185">Reference proteome</keyword>
<reference evidence="7 8" key="1">
    <citation type="submission" date="2020-08" db="EMBL/GenBank/DDBJ databases">
        <title>Sequencing the genomes of 1000 actinobacteria strains.</title>
        <authorList>
            <person name="Klenk H.-P."/>
        </authorList>
    </citation>
    <scope>NUCLEOTIDE SEQUENCE [LARGE SCALE GENOMIC DNA]</scope>
    <source>
        <strain evidence="7 8">DSM 41654</strain>
    </source>
</reference>
<dbReference type="GO" id="GO:0005886">
    <property type="term" value="C:plasma membrane"/>
    <property type="evidence" value="ECO:0007669"/>
    <property type="project" value="UniProtKB-SubCell"/>
</dbReference>
<feature type="transmembrane region" description="Helical" evidence="5">
    <location>
        <begin position="94"/>
        <end position="119"/>
    </location>
</feature>
<sequence>MTTAAETSKISSTSADHGGDGVLGARYRALTLGIISVVLLLAFEATAVNTAMPVAARQLHGLGLYAFAFSGYFTSTLFAMVLSGEWCDRRGPVLPLFAGIGIFAGGLVVAGTASGMWIFVGGRAIQGLGGGLVIVALYVVVGRAFPERLRPAVFAAFSAAWVLPSIVGPLVSGLVTQHLGWRWVFLAVPVLVVLPLAVMGPALRRAEHEQPPAPGGALNRGRIGLAAMAALGAGLLQYAGERLDLLGLLPAVAGGALLVPAVLRLLPGGTLRAARGLPTLILLRGVAAGAFFATEAFIPLMMVTQRHLSPTLAGLTLTSGGLSWAFGSWLQGRPGAERYRERLIRLGFLLTAVAIAGAALVLLPAAPTWTAALAWVFGGVGMGLAIASISVLMMKLSPPEAAGANSASLQMSDALGNVLLVGLAGVLFSALGGGAVAAADGSGAGAGARGGFAVIFLVMTAVALLGAVLAARVKERG</sequence>
<accession>A0A7W7R5X1</accession>
<dbReference type="SUPFAM" id="SSF103473">
    <property type="entry name" value="MFS general substrate transporter"/>
    <property type="match status" value="1"/>
</dbReference>
<protein>
    <submittedName>
        <fullName evidence="7">MFS family permease</fullName>
    </submittedName>
</protein>